<dbReference type="InterPro" id="IPR006076">
    <property type="entry name" value="FAD-dep_OxRdtase"/>
</dbReference>
<keyword evidence="3" id="KW-1185">Reference proteome</keyword>
<proteinExistence type="predicted"/>
<comment type="caution">
    <text evidence="2">The sequence shown here is derived from an EMBL/GenBank/DDBJ whole genome shotgun (WGS) entry which is preliminary data.</text>
</comment>
<dbReference type="Proteomes" id="UP000664398">
    <property type="component" value="Unassembled WGS sequence"/>
</dbReference>
<feature type="domain" description="FAD dependent oxidoreductase" evidence="1">
    <location>
        <begin position="52"/>
        <end position="417"/>
    </location>
</feature>
<evidence type="ECO:0000259" key="1">
    <source>
        <dbReference type="Pfam" id="PF01266"/>
    </source>
</evidence>
<dbReference type="Gene3D" id="3.50.50.60">
    <property type="entry name" value="FAD/NAD(P)-binding domain"/>
    <property type="match status" value="1"/>
</dbReference>
<dbReference type="GO" id="GO:0005737">
    <property type="term" value="C:cytoplasm"/>
    <property type="evidence" value="ECO:0007669"/>
    <property type="project" value="TreeGrafter"/>
</dbReference>
<accession>A0A939LXW7</accession>
<dbReference type="RefSeq" id="WP_208045442.1">
    <property type="nucleotide sequence ID" value="NZ_JAGDYL010000008.1"/>
</dbReference>
<evidence type="ECO:0000313" key="3">
    <source>
        <dbReference type="Proteomes" id="UP000664398"/>
    </source>
</evidence>
<evidence type="ECO:0000313" key="2">
    <source>
        <dbReference type="EMBL" id="MBO1804958.1"/>
    </source>
</evidence>
<dbReference type="Gene3D" id="3.30.9.10">
    <property type="entry name" value="D-Amino Acid Oxidase, subunit A, domain 2"/>
    <property type="match status" value="1"/>
</dbReference>
<protein>
    <submittedName>
        <fullName evidence="2">FAD-dependent oxidoreductase</fullName>
    </submittedName>
</protein>
<dbReference type="PANTHER" id="PTHR13847">
    <property type="entry name" value="SARCOSINE DEHYDROGENASE-RELATED"/>
    <property type="match status" value="1"/>
</dbReference>
<dbReference type="PANTHER" id="PTHR13847:SF281">
    <property type="entry name" value="FAD DEPENDENT OXIDOREDUCTASE DOMAIN-CONTAINING PROTEIN"/>
    <property type="match status" value="1"/>
</dbReference>
<dbReference type="SUPFAM" id="SSF51905">
    <property type="entry name" value="FAD/NAD(P)-binding domain"/>
    <property type="match status" value="1"/>
</dbReference>
<dbReference type="EMBL" id="JAGDYL010000008">
    <property type="protein sequence ID" value="MBO1804958.1"/>
    <property type="molecule type" value="Genomic_DNA"/>
</dbReference>
<dbReference type="AlphaFoldDB" id="A0A939LXW7"/>
<reference evidence="2" key="1">
    <citation type="submission" date="2021-03" db="EMBL/GenBank/DDBJ databases">
        <title>Leucobacter chromiisoli sp. nov., isolated from chromium-containing soil of chemical plant.</title>
        <authorList>
            <person name="Xu Z."/>
        </authorList>
    </citation>
    <scope>NUCLEOTIDE SEQUENCE</scope>
    <source>
        <strain evidence="2">A2</strain>
    </source>
</reference>
<dbReference type="Pfam" id="PF01266">
    <property type="entry name" value="DAO"/>
    <property type="match status" value="1"/>
</dbReference>
<name>A0A939LXW7_9MICO</name>
<dbReference type="InterPro" id="IPR036188">
    <property type="entry name" value="FAD/NAD-bd_sf"/>
</dbReference>
<organism evidence="2 3">
    <name type="scientific">Leucobacter ruminantium</name>
    <dbReference type="NCBI Taxonomy" id="1289170"/>
    <lineage>
        <taxon>Bacteria</taxon>
        <taxon>Bacillati</taxon>
        <taxon>Actinomycetota</taxon>
        <taxon>Actinomycetes</taxon>
        <taxon>Micrococcales</taxon>
        <taxon>Microbacteriaceae</taxon>
        <taxon>Leucobacter</taxon>
    </lineage>
</organism>
<gene>
    <name evidence="2" type="ORF">J4H91_06455</name>
</gene>
<sequence length="482" mass="53934">MERPTLFETAEQRADFGAAAAAVAAAERVPFWLDDLGAVTEAPALERDTETDLLVVGGGFCGLWTALRSKERYPERDVVLIESERIAWAASGRNGGFCEPSLTHGRSNARIHLPREIELLERLGEQNLEELLKTIDRYGIDCDVKPHGVIKLATEPHQEQALRSLAEADPTVRLLEGDALQQQVRTAAARVGGWATADGVLLNPAKLARGLAEACAKLGVRIHEHTRATRLREIGRGEGVIVSTPRARITARHVALATNGFRSLLRRNRLRTVPVYDYAVVTEPLTAEQRESLGWQLEQGVTDMNSRFHYMRLLTDAAGRDRLLLGGYDAIYHYGRRVRPEYDVSEPTFRRLAVHLGVLFPQLEGIRFTHAWGGMIDTCSRFFSFFTRAHHGQVVSASGFTGLGVASTRFAGDVMLDLLNRVDNERTRSRLVRKRPMPFPPEPFVWPAIRFTSAQMARADRRGGKRGPWLWLLEKLRMGFDS</sequence>